<organism evidence="2 3">
    <name type="scientific">Callosobruchus maculatus</name>
    <name type="common">Southern cowpea weevil</name>
    <name type="synonym">Pulse bruchid</name>
    <dbReference type="NCBI Taxonomy" id="64391"/>
    <lineage>
        <taxon>Eukaryota</taxon>
        <taxon>Metazoa</taxon>
        <taxon>Ecdysozoa</taxon>
        <taxon>Arthropoda</taxon>
        <taxon>Hexapoda</taxon>
        <taxon>Insecta</taxon>
        <taxon>Pterygota</taxon>
        <taxon>Neoptera</taxon>
        <taxon>Endopterygota</taxon>
        <taxon>Coleoptera</taxon>
        <taxon>Polyphaga</taxon>
        <taxon>Cucujiformia</taxon>
        <taxon>Chrysomeloidea</taxon>
        <taxon>Chrysomelidae</taxon>
        <taxon>Bruchinae</taxon>
        <taxon>Bruchini</taxon>
        <taxon>Callosobruchus</taxon>
    </lineage>
</organism>
<keyword evidence="1" id="KW-0812">Transmembrane</keyword>
<dbReference type="OrthoDB" id="6478865at2759"/>
<accession>A0A653C4F8</accession>
<dbReference type="Proteomes" id="UP000410492">
    <property type="component" value="Unassembled WGS sequence"/>
</dbReference>
<feature type="transmembrane region" description="Helical" evidence="1">
    <location>
        <begin position="92"/>
        <end position="116"/>
    </location>
</feature>
<keyword evidence="1" id="KW-0472">Membrane</keyword>
<keyword evidence="3" id="KW-1185">Reference proteome</keyword>
<sequence length="134" mass="15446">MYQLMCYAERVFPRPTMSLHIGGSEVNNSKVQVYEKGNIFDIKVVAEVPRLESPEEFSCELHIPQANYTVRKEAIYYPVNEGTMLQEHLCAVAIKTIIFVFFHLLLFTGALLAPWLTRASGSFEPRLPWYRCKT</sequence>
<dbReference type="EMBL" id="CAACVG010006927">
    <property type="protein sequence ID" value="VEN42612.1"/>
    <property type="molecule type" value="Genomic_DNA"/>
</dbReference>
<name>A0A653C4F8_CALMS</name>
<proteinExistence type="predicted"/>
<keyword evidence="1" id="KW-1133">Transmembrane helix</keyword>
<dbReference type="AlphaFoldDB" id="A0A653C4F8"/>
<feature type="non-terminal residue" evidence="2">
    <location>
        <position position="134"/>
    </location>
</feature>
<evidence type="ECO:0000313" key="3">
    <source>
        <dbReference type="Proteomes" id="UP000410492"/>
    </source>
</evidence>
<evidence type="ECO:0000313" key="2">
    <source>
        <dbReference type="EMBL" id="VEN42612.1"/>
    </source>
</evidence>
<evidence type="ECO:0000256" key="1">
    <source>
        <dbReference type="SAM" id="Phobius"/>
    </source>
</evidence>
<reference evidence="2 3" key="1">
    <citation type="submission" date="2019-01" db="EMBL/GenBank/DDBJ databases">
        <authorList>
            <person name="Sayadi A."/>
        </authorList>
    </citation>
    <scope>NUCLEOTIDE SEQUENCE [LARGE SCALE GENOMIC DNA]</scope>
</reference>
<protein>
    <submittedName>
        <fullName evidence="2">Uncharacterized protein</fullName>
    </submittedName>
</protein>
<gene>
    <name evidence="2" type="ORF">CALMAC_LOCUS6032</name>
</gene>